<proteinExistence type="predicted"/>
<dbReference type="Proteomes" id="UP000789831">
    <property type="component" value="Unassembled WGS sequence"/>
</dbReference>
<name>A0A9N9G0T3_9GLOM</name>
<dbReference type="EMBL" id="CAJVPL010001441">
    <property type="protein sequence ID" value="CAG8571339.1"/>
    <property type="molecule type" value="Genomic_DNA"/>
</dbReference>
<organism evidence="1 2">
    <name type="scientific">Ambispora gerdemannii</name>
    <dbReference type="NCBI Taxonomy" id="144530"/>
    <lineage>
        <taxon>Eukaryota</taxon>
        <taxon>Fungi</taxon>
        <taxon>Fungi incertae sedis</taxon>
        <taxon>Mucoromycota</taxon>
        <taxon>Glomeromycotina</taxon>
        <taxon>Glomeromycetes</taxon>
        <taxon>Archaeosporales</taxon>
        <taxon>Ambisporaceae</taxon>
        <taxon>Ambispora</taxon>
    </lineage>
</organism>
<dbReference type="AlphaFoldDB" id="A0A9N9G0T3"/>
<reference evidence="1" key="1">
    <citation type="submission" date="2021-06" db="EMBL/GenBank/DDBJ databases">
        <authorList>
            <person name="Kallberg Y."/>
            <person name="Tangrot J."/>
            <person name="Rosling A."/>
        </authorList>
    </citation>
    <scope>NUCLEOTIDE SEQUENCE</scope>
    <source>
        <strain evidence="1">MT106</strain>
    </source>
</reference>
<gene>
    <name evidence="1" type="ORF">AGERDE_LOCUS7652</name>
</gene>
<sequence>MNLREKYFSKKHVISPTLSTLVMTISKHQLDGLKASRKDIISKDIIDQAQYQRLLVKNQVEAYDFAQEFNSDVISPVTIMDAITFIGHVQKLLEKILSPLHDVSDDYNTAETHLISNSECEHKDVQRLICRLSFDEPMAADEYVSIDQTLIDDNVELTDDDIVASIRPPETKDEYDSDEKELPSVLPIKVLESLEHVLIFCETLQMTSKSKKKVCPWSTVLNGQFLGII</sequence>
<accession>A0A9N9G0T3</accession>
<protein>
    <submittedName>
        <fullName evidence="1">10781_t:CDS:1</fullName>
    </submittedName>
</protein>
<keyword evidence="2" id="KW-1185">Reference proteome</keyword>
<evidence type="ECO:0000313" key="2">
    <source>
        <dbReference type="Proteomes" id="UP000789831"/>
    </source>
</evidence>
<dbReference type="OrthoDB" id="2419766at2759"/>
<evidence type="ECO:0000313" key="1">
    <source>
        <dbReference type="EMBL" id="CAG8571339.1"/>
    </source>
</evidence>
<comment type="caution">
    <text evidence="1">The sequence shown here is derived from an EMBL/GenBank/DDBJ whole genome shotgun (WGS) entry which is preliminary data.</text>
</comment>